<dbReference type="RefSeq" id="WP_156639825.1">
    <property type="nucleotide sequence ID" value="NZ_WOXT01000001.1"/>
</dbReference>
<accession>A0A7C9HPQ4</accession>
<dbReference type="SUPFAM" id="SSF53448">
    <property type="entry name" value="Nucleotide-diphospho-sugar transferases"/>
    <property type="match status" value="1"/>
</dbReference>
<keyword evidence="3" id="KW-1185">Reference proteome</keyword>
<sequence>MTIVLPRISVALCVHDGARWLREQLDSVLAQEGVLLEVVALDDMSKDDSLAILREYAARDPRVRVEANETNLGHVRSFEKCMALCTMPLIAPCDQDDVWEPQKLLTLAKALRDADLAYCDSAYIDAEGRSLGRRFSQDLNVMLSGGDALRFAFGNTVSGHALLVRRDVFESARPFPSLLYHDWWLALRAASGMGVVYVDQPLVRFRRHAGAASPAGKNVAAGVRRKRSSSHNKRWLAQQAYVFEQLGYAEWFPKTLAARWLFAMLAAEKGHVWPLAQAVWRDRRSVPPQSAPRMIAAARYFTRVANKVMRAKRERSFYGPLFK</sequence>
<evidence type="ECO:0000313" key="2">
    <source>
        <dbReference type="EMBL" id="MUV12953.1"/>
    </source>
</evidence>
<protein>
    <submittedName>
        <fullName evidence="2">Glycosyltransferase</fullName>
    </submittedName>
</protein>
<evidence type="ECO:0000259" key="1">
    <source>
        <dbReference type="Pfam" id="PF00535"/>
    </source>
</evidence>
<evidence type="ECO:0000313" key="3">
    <source>
        <dbReference type="Proteomes" id="UP000479692"/>
    </source>
</evidence>
<feature type="domain" description="Glycosyltransferase 2-like" evidence="1">
    <location>
        <begin position="9"/>
        <end position="170"/>
    </location>
</feature>
<proteinExistence type="predicted"/>
<dbReference type="PANTHER" id="PTHR43685:SF11">
    <property type="entry name" value="GLYCOSYLTRANSFERASE TAGX-RELATED"/>
    <property type="match status" value="1"/>
</dbReference>
<dbReference type="InterPro" id="IPR050834">
    <property type="entry name" value="Glycosyltransf_2"/>
</dbReference>
<organism evidence="2 3">
    <name type="scientific">Noviluteimonas gilva</name>
    <dbReference type="NCBI Taxonomy" id="2682097"/>
    <lineage>
        <taxon>Bacteria</taxon>
        <taxon>Pseudomonadati</taxon>
        <taxon>Pseudomonadota</taxon>
        <taxon>Gammaproteobacteria</taxon>
        <taxon>Lysobacterales</taxon>
        <taxon>Lysobacteraceae</taxon>
        <taxon>Noviluteimonas</taxon>
    </lineage>
</organism>
<name>A0A7C9HPQ4_9GAMM</name>
<reference evidence="2 3" key="1">
    <citation type="submission" date="2019-12" db="EMBL/GenBank/DDBJ databases">
        <authorList>
            <person name="Xu J."/>
        </authorList>
    </citation>
    <scope>NUCLEOTIDE SEQUENCE [LARGE SCALE GENOMIC DNA]</scope>
    <source>
        <strain evidence="2 3">HX-5-24</strain>
    </source>
</reference>
<dbReference type="Gene3D" id="3.90.550.10">
    <property type="entry name" value="Spore Coat Polysaccharide Biosynthesis Protein SpsA, Chain A"/>
    <property type="match status" value="1"/>
</dbReference>
<dbReference type="PANTHER" id="PTHR43685">
    <property type="entry name" value="GLYCOSYLTRANSFERASE"/>
    <property type="match status" value="1"/>
</dbReference>
<dbReference type="GO" id="GO:0016740">
    <property type="term" value="F:transferase activity"/>
    <property type="evidence" value="ECO:0007669"/>
    <property type="project" value="UniProtKB-KW"/>
</dbReference>
<dbReference type="EMBL" id="WOXT01000001">
    <property type="protein sequence ID" value="MUV12953.1"/>
    <property type="molecule type" value="Genomic_DNA"/>
</dbReference>
<dbReference type="Proteomes" id="UP000479692">
    <property type="component" value="Unassembled WGS sequence"/>
</dbReference>
<dbReference type="AlphaFoldDB" id="A0A7C9HPQ4"/>
<comment type="caution">
    <text evidence="2">The sequence shown here is derived from an EMBL/GenBank/DDBJ whole genome shotgun (WGS) entry which is preliminary data.</text>
</comment>
<gene>
    <name evidence="2" type="ORF">GN331_01890</name>
</gene>
<dbReference type="InterPro" id="IPR001173">
    <property type="entry name" value="Glyco_trans_2-like"/>
</dbReference>
<dbReference type="InterPro" id="IPR029044">
    <property type="entry name" value="Nucleotide-diphossugar_trans"/>
</dbReference>
<dbReference type="Pfam" id="PF00535">
    <property type="entry name" value="Glycos_transf_2"/>
    <property type="match status" value="1"/>
</dbReference>
<keyword evidence="2" id="KW-0808">Transferase</keyword>